<protein>
    <submittedName>
        <fullName evidence="2">Uncharacterized protein</fullName>
    </submittedName>
</protein>
<reference evidence="2" key="1">
    <citation type="journal article" date="2023" name="G3 (Bethesda)">
        <title>A reference genome for the long-term kleptoplast-retaining sea slug Elysia crispata morphotype clarki.</title>
        <authorList>
            <person name="Eastman K.E."/>
            <person name="Pendleton A.L."/>
            <person name="Shaikh M.A."/>
            <person name="Suttiyut T."/>
            <person name="Ogas R."/>
            <person name="Tomko P."/>
            <person name="Gavelis G."/>
            <person name="Widhalm J.R."/>
            <person name="Wisecaver J.H."/>
        </authorList>
    </citation>
    <scope>NUCLEOTIDE SEQUENCE</scope>
    <source>
        <strain evidence="2">ECLA1</strain>
    </source>
</reference>
<evidence type="ECO:0000313" key="3">
    <source>
        <dbReference type="Proteomes" id="UP001283361"/>
    </source>
</evidence>
<comment type="caution">
    <text evidence="2">The sequence shown here is derived from an EMBL/GenBank/DDBJ whole genome shotgun (WGS) entry which is preliminary data.</text>
</comment>
<organism evidence="2 3">
    <name type="scientific">Elysia crispata</name>
    <name type="common">lettuce slug</name>
    <dbReference type="NCBI Taxonomy" id="231223"/>
    <lineage>
        <taxon>Eukaryota</taxon>
        <taxon>Metazoa</taxon>
        <taxon>Spiralia</taxon>
        <taxon>Lophotrochozoa</taxon>
        <taxon>Mollusca</taxon>
        <taxon>Gastropoda</taxon>
        <taxon>Heterobranchia</taxon>
        <taxon>Euthyneura</taxon>
        <taxon>Panpulmonata</taxon>
        <taxon>Sacoglossa</taxon>
        <taxon>Placobranchoidea</taxon>
        <taxon>Plakobranchidae</taxon>
        <taxon>Elysia</taxon>
    </lineage>
</organism>
<dbReference type="Proteomes" id="UP001283361">
    <property type="component" value="Unassembled WGS sequence"/>
</dbReference>
<sequence length="76" mass="8307">MLMRAWRPLSVNVNQGTPGVNSPKVGSPGALVFEREPSTPLAPQGSSRDQKAVQFDLPYNTHVMSREGNQWVSRGS</sequence>
<keyword evidence="3" id="KW-1185">Reference proteome</keyword>
<accession>A0AAE0Y2M5</accession>
<name>A0AAE0Y2M5_9GAST</name>
<dbReference type="EMBL" id="JAWDGP010007082">
    <property type="protein sequence ID" value="KAK3730379.1"/>
    <property type="molecule type" value="Genomic_DNA"/>
</dbReference>
<proteinExistence type="predicted"/>
<dbReference type="AlphaFoldDB" id="A0AAE0Y2M5"/>
<feature type="region of interest" description="Disordered" evidence="1">
    <location>
        <begin position="12"/>
        <end position="51"/>
    </location>
</feature>
<evidence type="ECO:0000256" key="1">
    <source>
        <dbReference type="SAM" id="MobiDB-lite"/>
    </source>
</evidence>
<gene>
    <name evidence="2" type="ORF">RRG08_053518</name>
</gene>
<evidence type="ECO:0000313" key="2">
    <source>
        <dbReference type="EMBL" id="KAK3730379.1"/>
    </source>
</evidence>